<feature type="binding site" evidence="6">
    <location>
        <position position="83"/>
    </location>
    <ligand>
        <name>S-adenosyl-L-methionine</name>
        <dbReference type="ChEBI" id="CHEBI:59789"/>
    </ligand>
</feature>
<keyword evidence="7" id="KW-0175">Coiled coil</keyword>
<dbReference type="InterPro" id="IPR029063">
    <property type="entry name" value="SAM-dependent_MTases_sf"/>
</dbReference>
<evidence type="ECO:0000256" key="5">
    <source>
        <dbReference type="ARBA" id="ARBA00022691"/>
    </source>
</evidence>
<protein>
    <recommendedName>
        <fullName evidence="6">Ribosomal RNA small subunit methyltransferase G</fullName>
        <ecNumber evidence="6">2.1.1.-</ecNumber>
    </recommendedName>
    <alternativeName>
        <fullName evidence="6">16S rRNA 7-methylguanosine methyltransferase</fullName>
        <shortName evidence="6">16S rRNA m7G methyltransferase</shortName>
    </alternativeName>
</protein>
<dbReference type="EMBL" id="FOYM01000024">
    <property type="protein sequence ID" value="SFR11947.1"/>
    <property type="molecule type" value="Genomic_DNA"/>
</dbReference>
<evidence type="ECO:0000256" key="2">
    <source>
        <dbReference type="ARBA" id="ARBA00022552"/>
    </source>
</evidence>
<feature type="coiled-coil region" evidence="7">
    <location>
        <begin position="21"/>
        <end position="48"/>
    </location>
</feature>
<dbReference type="Gene3D" id="3.40.50.150">
    <property type="entry name" value="Vaccinia Virus protein VP39"/>
    <property type="match status" value="1"/>
</dbReference>
<evidence type="ECO:0000256" key="3">
    <source>
        <dbReference type="ARBA" id="ARBA00022603"/>
    </source>
</evidence>
<gene>
    <name evidence="6" type="primary">rsmG</name>
    <name evidence="8" type="ORF">SAMN05660706_12414</name>
</gene>
<comment type="caution">
    <text evidence="6">Lacks conserved residue(s) required for the propagation of feature annotation.</text>
</comment>
<dbReference type="AlphaFoldDB" id="A0A1I6E2T4"/>
<dbReference type="PANTHER" id="PTHR31760:SF0">
    <property type="entry name" value="S-ADENOSYL-L-METHIONINE-DEPENDENT METHYLTRANSFERASES SUPERFAMILY PROTEIN"/>
    <property type="match status" value="1"/>
</dbReference>
<comment type="similarity">
    <text evidence="6">Belongs to the methyltransferase superfamily. RNA methyltransferase RsmG family.</text>
</comment>
<feature type="binding site" evidence="6">
    <location>
        <position position="151"/>
    </location>
    <ligand>
        <name>S-adenosyl-L-methionine</name>
        <dbReference type="ChEBI" id="CHEBI:59789"/>
    </ligand>
</feature>
<feature type="binding site" evidence="6">
    <location>
        <position position="88"/>
    </location>
    <ligand>
        <name>S-adenosyl-L-methionine</name>
        <dbReference type="ChEBI" id="CHEBI:59789"/>
    </ligand>
</feature>
<keyword evidence="2 6" id="KW-0698">rRNA processing</keyword>
<keyword evidence="9" id="KW-1185">Reference proteome</keyword>
<keyword evidence="3 6" id="KW-0489">Methyltransferase</keyword>
<dbReference type="GO" id="GO:0005829">
    <property type="term" value="C:cytosol"/>
    <property type="evidence" value="ECO:0007669"/>
    <property type="project" value="TreeGrafter"/>
</dbReference>
<dbReference type="GO" id="GO:0070043">
    <property type="term" value="F:rRNA (guanine-N7-)-methyltransferase activity"/>
    <property type="evidence" value="ECO:0007669"/>
    <property type="project" value="UniProtKB-UniRule"/>
</dbReference>
<keyword evidence="1 6" id="KW-0963">Cytoplasm</keyword>
<dbReference type="CDD" id="cd02440">
    <property type="entry name" value="AdoMet_MTases"/>
    <property type="match status" value="1"/>
</dbReference>
<evidence type="ECO:0000256" key="4">
    <source>
        <dbReference type="ARBA" id="ARBA00022679"/>
    </source>
</evidence>
<name>A0A1I6E2T4_9FIRM</name>
<comment type="function">
    <text evidence="6">Specifically methylates the N7 position of a guanine in 16S rRNA.</text>
</comment>
<keyword evidence="5 6" id="KW-0949">S-adenosyl-L-methionine</keyword>
<evidence type="ECO:0000256" key="6">
    <source>
        <dbReference type="HAMAP-Rule" id="MF_00074"/>
    </source>
</evidence>
<evidence type="ECO:0000313" key="9">
    <source>
        <dbReference type="Proteomes" id="UP000199584"/>
    </source>
</evidence>
<dbReference type="HAMAP" id="MF_00074">
    <property type="entry name" value="16SrRNA_methyltr_G"/>
    <property type="match status" value="1"/>
</dbReference>
<sequence>MIAMHNELREVIISGGRKLGLSVSEETVNKYEQYYQKLLEENKKYNLTAITAAAEAAEKHFLDSLLLVEDLQEIYNTSVVDIGSGAGFPGLPLKIYLPGLKMTLLDAVGKKVLFLQQVINILELYNVVAVHARVEEFAANHRESYHVAISRAVAELRVLVEYALPLVQVGGMFIASKGPAINEELRAAEQAIEILGGRLEKVREIALPLSKERRSIVIIKKISDTPAKYPRRAGIPKKRPL</sequence>
<evidence type="ECO:0000313" key="8">
    <source>
        <dbReference type="EMBL" id="SFR11947.1"/>
    </source>
</evidence>
<evidence type="ECO:0000256" key="1">
    <source>
        <dbReference type="ARBA" id="ARBA00022490"/>
    </source>
</evidence>
<keyword evidence="4 6" id="KW-0808">Transferase</keyword>
<evidence type="ECO:0000256" key="7">
    <source>
        <dbReference type="SAM" id="Coils"/>
    </source>
</evidence>
<feature type="binding site" evidence="6">
    <location>
        <begin position="134"/>
        <end position="135"/>
    </location>
    <ligand>
        <name>S-adenosyl-L-methionine</name>
        <dbReference type="ChEBI" id="CHEBI:59789"/>
    </ligand>
</feature>
<dbReference type="STRING" id="39060.SAMN05660706_12414"/>
<dbReference type="InterPro" id="IPR003682">
    <property type="entry name" value="rRNA_ssu_MeTfrase_G"/>
</dbReference>
<dbReference type="Pfam" id="PF02527">
    <property type="entry name" value="GidB"/>
    <property type="match status" value="1"/>
</dbReference>
<dbReference type="Proteomes" id="UP000199584">
    <property type="component" value="Unassembled WGS sequence"/>
</dbReference>
<dbReference type="EC" id="2.1.1.-" evidence="6"/>
<proteinExistence type="inferred from homology"/>
<dbReference type="RefSeq" id="WP_245779784.1">
    <property type="nucleotide sequence ID" value="NZ_FOYM01000024.1"/>
</dbReference>
<dbReference type="NCBIfam" id="TIGR00138">
    <property type="entry name" value="rsmG_gidB"/>
    <property type="match status" value="1"/>
</dbReference>
<comment type="subcellular location">
    <subcellularLocation>
        <location evidence="6">Cytoplasm</location>
    </subcellularLocation>
</comment>
<dbReference type="FunFam" id="3.40.50.150:FF:000041">
    <property type="entry name" value="Ribosomal RNA small subunit methyltransferase G"/>
    <property type="match status" value="1"/>
</dbReference>
<dbReference type="PANTHER" id="PTHR31760">
    <property type="entry name" value="S-ADENOSYL-L-METHIONINE-DEPENDENT METHYLTRANSFERASES SUPERFAMILY PROTEIN"/>
    <property type="match status" value="1"/>
</dbReference>
<dbReference type="PIRSF" id="PIRSF003078">
    <property type="entry name" value="GidB"/>
    <property type="match status" value="1"/>
</dbReference>
<dbReference type="SUPFAM" id="SSF53335">
    <property type="entry name" value="S-adenosyl-L-methionine-dependent methyltransferases"/>
    <property type="match status" value="1"/>
</dbReference>
<accession>A0A1I6E2T4</accession>
<reference evidence="9" key="1">
    <citation type="submission" date="2016-10" db="EMBL/GenBank/DDBJ databases">
        <authorList>
            <person name="Varghese N."/>
            <person name="Submissions S."/>
        </authorList>
    </citation>
    <scope>NUCLEOTIDE SEQUENCE [LARGE SCALE GENOMIC DNA]</scope>
    <source>
        <strain evidence="9">DSM 3669</strain>
    </source>
</reference>
<organism evidence="8 9">
    <name type="scientific">Desulfoscipio geothermicus DSM 3669</name>
    <dbReference type="NCBI Taxonomy" id="1121426"/>
    <lineage>
        <taxon>Bacteria</taxon>
        <taxon>Bacillati</taxon>
        <taxon>Bacillota</taxon>
        <taxon>Clostridia</taxon>
        <taxon>Eubacteriales</taxon>
        <taxon>Desulfallaceae</taxon>
        <taxon>Desulfoscipio</taxon>
    </lineage>
</organism>